<dbReference type="EMBL" id="KV417555">
    <property type="protein sequence ID" value="KZP20426.1"/>
    <property type="molecule type" value="Genomic_DNA"/>
</dbReference>
<dbReference type="InterPro" id="IPR037056">
    <property type="entry name" value="RNase_H1_N_sf"/>
</dbReference>
<proteinExistence type="predicted"/>
<dbReference type="InterPro" id="IPR009027">
    <property type="entry name" value="Ribosomal_bL9/RNase_H1_N"/>
</dbReference>
<dbReference type="STRING" id="436010.A0A166J2Q4"/>
<feature type="compositionally biased region" description="Polar residues" evidence="1">
    <location>
        <begin position="215"/>
        <end position="229"/>
    </location>
</feature>
<sequence>MPPSQPLIYADALVPDPHMAMIITAIASSQQAPSLTPPPRHPLPRAADTSPRKTIRHTHVVIITSDEDSDTSPRKTIRDRPESIFGSSSDEDSDTSPRKAIRYSPVITGVIGGSTDEDSDTSPRRYSPVITGVIGGSTDEDSDTSPRKTRKERRKESSRSSKRAVAMEKGKGVKRPASSASSIADDGTIALILQLKLDDDNNVITPDGKGDWSGPSRSQAPTLSTSNAVDTAPPHVPAPSTLNTGGTVPPSPVTPGRKTYVVFAGTEPGIYEEWPFVKGLVNKVSHNIYKGYKTRLQAERAWVLANALGSVRILNGEGDAIAAPSSAIPPLVLGALGEVPEEFLDATWYVVVKGRTPGVYPAWSFAATQALGLSGAIHRGYPTRDAAQDAFNRAQAAGLVQIVEPAL</sequence>
<evidence type="ECO:0000256" key="1">
    <source>
        <dbReference type="SAM" id="MobiDB-lite"/>
    </source>
</evidence>
<feature type="domain" description="Ribonuclease H1 N-terminal" evidence="2">
    <location>
        <begin position="348"/>
        <end position="389"/>
    </location>
</feature>
<dbReference type="Gene3D" id="3.40.970.10">
    <property type="entry name" value="Ribonuclease H1, N-terminal domain"/>
    <property type="match status" value="2"/>
</dbReference>
<dbReference type="Pfam" id="PF01693">
    <property type="entry name" value="Cauli_VI"/>
    <property type="match status" value="2"/>
</dbReference>
<name>A0A166J2Q4_9AGAM</name>
<accession>A0A166J2Q4</accession>
<feature type="region of interest" description="Disordered" evidence="1">
    <location>
        <begin position="30"/>
        <end position="181"/>
    </location>
</feature>
<protein>
    <recommendedName>
        <fullName evidence="2">Ribonuclease H1 N-terminal domain-containing protein</fullName>
    </recommendedName>
</protein>
<feature type="compositionally biased region" description="Basic and acidic residues" evidence="1">
    <location>
        <begin position="154"/>
        <end position="171"/>
    </location>
</feature>
<keyword evidence="4" id="KW-1185">Reference proteome</keyword>
<feature type="region of interest" description="Disordered" evidence="1">
    <location>
        <begin position="204"/>
        <end position="255"/>
    </location>
</feature>
<gene>
    <name evidence="3" type="ORF">FIBSPDRAFT_954592</name>
</gene>
<dbReference type="OrthoDB" id="3270804at2759"/>
<feature type="compositionally biased region" description="Basic and acidic residues" evidence="1">
    <location>
        <begin position="71"/>
        <end position="82"/>
    </location>
</feature>
<dbReference type="AlphaFoldDB" id="A0A166J2Q4"/>
<dbReference type="Proteomes" id="UP000076532">
    <property type="component" value="Unassembled WGS sequence"/>
</dbReference>
<evidence type="ECO:0000313" key="4">
    <source>
        <dbReference type="Proteomes" id="UP000076532"/>
    </source>
</evidence>
<dbReference type="SUPFAM" id="SSF55658">
    <property type="entry name" value="L9 N-domain-like"/>
    <property type="match status" value="2"/>
</dbReference>
<dbReference type="InterPro" id="IPR011320">
    <property type="entry name" value="RNase_H1_N"/>
</dbReference>
<reference evidence="3 4" key="1">
    <citation type="journal article" date="2016" name="Mol. Biol. Evol.">
        <title>Comparative Genomics of Early-Diverging Mushroom-Forming Fungi Provides Insights into the Origins of Lignocellulose Decay Capabilities.</title>
        <authorList>
            <person name="Nagy L.G."/>
            <person name="Riley R."/>
            <person name="Tritt A."/>
            <person name="Adam C."/>
            <person name="Daum C."/>
            <person name="Floudas D."/>
            <person name="Sun H."/>
            <person name="Yadav J.S."/>
            <person name="Pangilinan J."/>
            <person name="Larsson K.H."/>
            <person name="Matsuura K."/>
            <person name="Barry K."/>
            <person name="Labutti K."/>
            <person name="Kuo R."/>
            <person name="Ohm R.A."/>
            <person name="Bhattacharya S.S."/>
            <person name="Shirouzu T."/>
            <person name="Yoshinaga Y."/>
            <person name="Martin F.M."/>
            <person name="Grigoriev I.V."/>
            <person name="Hibbett D.S."/>
        </authorList>
    </citation>
    <scope>NUCLEOTIDE SEQUENCE [LARGE SCALE GENOMIC DNA]</scope>
    <source>
        <strain evidence="3 4">CBS 109695</strain>
    </source>
</reference>
<evidence type="ECO:0000313" key="3">
    <source>
        <dbReference type="EMBL" id="KZP20426.1"/>
    </source>
</evidence>
<evidence type="ECO:0000259" key="2">
    <source>
        <dbReference type="Pfam" id="PF01693"/>
    </source>
</evidence>
<feature type="domain" description="Ribonuclease H1 N-terminal" evidence="2">
    <location>
        <begin position="258"/>
        <end position="300"/>
    </location>
</feature>
<organism evidence="3 4">
    <name type="scientific">Athelia psychrophila</name>
    <dbReference type="NCBI Taxonomy" id="1759441"/>
    <lineage>
        <taxon>Eukaryota</taxon>
        <taxon>Fungi</taxon>
        <taxon>Dikarya</taxon>
        <taxon>Basidiomycota</taxon>
        <taxon>Agaricomycotina</taxon>
        <taxon>Agaricomycetes</taxon>
        <taxon>Agaricomycetidae</taxon>
        <taxon>Atheliales</taxon>
        <taxon>Atheliaceae</taxon>
        <taxon>Athelia</taxon>
    </lineage>
</organism>